<organism evidence="3 4">
    <name type="scientific">Nonomuraea maritima</name>
    <dbReference type="NCBI Taxonomy" id="683260"/>
    <lineage>
        <taxon>Bacteria</taxon>
        <taxon>Bacillati</taxon>
        <taxon>Actinomycetota</taxon>
        <taxon>Actinomycetes</taxon>
        <taxon>Streptosporangiales</taxon>
        <taxon>Streptosporangiaceae</taxon>
        <taxon>Nonomuraea</taxon>
    </lineage>
</organism>
<keyword evidence="1" id="KW-1133">Transmembrane helix</keyword>
<evidence type="ECO:0008006" key="5">
    <source>
        <dbReference type="Google" id="ProtNLM"/>
    </source>
</evidence>
<accession>A0A1G9KF98</accession>
<dbReference type="Proteomes" id="UP000198683">
    <property type="component" value="Unassembled WGS sequence"/>
</dbReference>
<dbReference type="EMBL" id="FNFB01000022">
    <property type="protein sequence ID" value="SDL48043.1"/>
    <property type="molecule type" value="Genomic_DNA"/>
</dbReference>
<keyword evidence="4" id="KW-1185">Reference proteome</keyword>
<feature type="transmembrane region" description="Helical" evidence="1">
    <location>
        <begin position="285"/>
        <end position="309"/>
    </location>
</feature>
<gene>
    <name evidence="3" type="ORF">SAMN05421874_12271</name>
</gene>
<evidence type="ECO:0000313" key="4">
    <source>
        <dbReference type="Proteomes" id="UP000198683"/>
    </source>
</evidence>
<dbReference type="RefSeq" id="WP_090770861.1">
    <property type="nucleotide sequence ID" value="NZ_FNFB01000022.1"/>
</dbReference>
<dbReference type="OrthoDB" id="4336304at2"/>
<reference evidence="3 4" key="1">
    <citation type="submission" date="2016-10" db="EMBL/GenBank/DDBJ databases">
        <authorList>
            <person name="de Groot N.N."/>
        </authorList>
    </citation>
    <scope>NUCLEOTIDE SEQUENCE [LARGE SCALE GENOMIC DNA]</scope>
    <source>
        <strain evidence="3 4">CGMCC 4.5681</strain>
    </source>
</reference>
<keyword evidence="2" id="KW-0732">Signal</keyword>
<sequence>MRPTSPRPTTAFAALVALLSVLGLAAPAMAADGDTWTVATASNDLGHGRQNYTYALDPGGELKDGLTVDNPGTTPLHLSVYAADAFTGDGGQLDLRTRDAEQKGLGAWIRPEQADVTVQPGTSAEVPFTLTVPDGAAPGDYMGGIVTTPAGGDGTQRRGIRVWLRVGGTLEPRLSVQDVRVDYTGTANPLGTGEATVTYTVRNTGNAIVSARQQVSLSGPFDSLTVDAGKVADTPELLPGDRWKVSVPVSGVAPALRLTGKVHVVPLLTDAANSITPLAPVVSTAYAWTIPWAVVGALVVVCALIGYAVRRRRRA</sequence>
<protein>
    <recommendedName>
        <fullName evidence="5">DUF916 domain-containing protein</fullName>
    </recommendedName>
</protein>
<evidence type="ECO:0000313" key="3">
    <source>
        <dbReference type="EMBL" id="SDL48043.1"/>
    </source>
</evidence>
<evidence type="ECO:0000256" key="1">
    <source>
        <dbReference type="SAM" id="Phobius"/>
    </source>
</evidence>
<keyword evidence="1" id="KW-0812">Transmembrane</keyword>
<proteinExistence type="predicted"/>
<dbReference type="STRING" id="683260.SAMN05421874_12271"/>
<name>A0A1G9KF98_9ACTN</name>
<evidence type="ECO:0000256" key="2">
    <source>
        <dbReference type="SAM" id="SignalP"/>
    </source>
</evidence>
<keyword evidence="1" id="KW-0472">Membrane</keyword>
<feature type="chain" id="PRO_5011575074" description="DUF916 domain-containing protein" evidence="2">
    <location>
        <begin position="31"/>
        <end position="315"/>
    </location>
</feature>
<dbReference type="AlphaFoldDB" id="A0A1G9KF98"/>
<feature type="signal peptide" evidence="2">
    <location>
        <begin position="1"/>
        <end position="30"/>
    </location>
</feature>